<evidence type="ECO:0000313" key="3">
    <source>
        <dbReference type="Proteomes" id="UP000634529"/>
    </source>
</evidence>
<keyword evidence="3" id="KW-1185">Reference proteome</keyword>
<reference evidence="2 3" key="1">
    <citation type="submission" date="2020-09" db="EMBL/GenBank/DDBJ databases">
        <title>Paenibacillus sp. CAU 1523 isolated from sand of Haeundae Beach.</title>
        <authorList>
            <person name="Kim W."/>
        </authorList>
    </citation>
    <scope>NUCLEOTIDE SEQUENCE [LARGE SCALE GENOMIC DNA]</scope>
    <source>
        <strain evidence="2 3">CAU 1523</strain>
    </source>
</reference>
<evidence type="ECO:0000313" key="2">
    <source>
        <dbReference type="EMBL" id="MBD8499595.1"/>
    </source>
</evidence>
<dbReference type="EMBL" id="JACYTN010000012">
    <property type="protein sequence ID" value="MBD8499595.1"/>
    <property type="molecule type" value="Genomic_DNA"/>
</dbReference>
<accession>A0ABR9B2C3</accession>
<evidence type="ECO:0000259" key="1">
    <source>
        <dbReference type="PROSITE" id="PS51186"/>
    </source>
</evidence>
<dbReference type="InterPro" id="IPR052564">
    <property type="entry name" value="N-acetyltrans/Recomb-assoc"/>
</dbReference>
<dbReference type="InterPro" id="IPR000182">
    <property type="entry name" value="GNAT_dom"/>
</dbReference>
<dbReference type="PROSITE" id="PS51186">
    <property type="entry name" value="GNAT"/>
    <property type="match status" value="1"/>
</dbReference>
<name>A0ABR9B2C3_9BACL</name>
<dbReference type="Proteomes" id="UP000634529">
    <property type="component" value="Unassembled WGS sequence"/>
</dbReference>
<dbReference type="RefSeq" id="WP_192025938.1">
    <property type="nucleotide sequence ID" value="NZ_JACYTN010000012.1"/>
</dbReference>
<dbReference type="PANTHER" id="PTHR43451">
    <property type="entry name" value="ACETYLTRANSFERASE (GNAT) FAMILY PROTEIN"/>
    <property type="match status" value="1"/>
</dbReference>
<protein>
    <submittedName>
        <fullName evidence="2">GNAT family N-acetyltransferase</fullName>
    </submittedName>
</protein>
<sequence length="157" mass="18368">MEITRFKSSDIQEMVTLFYETVHSINAQDYLQTQLDVWAPKDDQAHKEQSWLESFLNNITFVARLNGLLVGFIDMTQHGYLDRIYVHKDFQRQGIASLLVHVIETEAKKLALTELTVDASITAMSFFMNRGYQFVRKQNIERKGVTLVNFKMIKLFR</sequence>
<dbReference type="Pfam" id="PF13673">
    <property type="entry name" value="Acetyltransf_10"/>
    <property type="match status" value="1"/>
</dbReference>
<dbReference type="InterPro" id="IPR016181">
    <property type="entry name" value="Acyl_CoA_acyltransferase"/>
</dbReference>
<dbReference type="SUPFAM" id="SSF55729">
    <property type="entry name" value="Acyl-CoA N-acyltransferases (Nat)"/>
    <property type="match status" value="1"/>
</dbReference>
<comment type="caution">
    <text evidence="2">The sequence shown here is derived from an EMBL/GenBank/DDBJ whole genome shotgun (WGS) entry which is preliminary data.</text>
</comment>
<dbReference type="Gene3D" id="3.40.630.30">
    <property type="match status" value="1"/>
</dbReference>
<dbReference type="CDD" id="cd04301">
    <property type="entry name" value="NAT_SF"/>
    <property type="match status" value="1"/>
</dbReference>
<feature type="domain" description="N-acetyltransferase" evidence="1">
    <location>
        <begin position="17"/>
        <end position="157"/>
    </location>
</feature>
<organism evidence="2 3">
    <name type="scientific">Paenibacillus arenosi</name>
    <dbReference type="NCBI Taxonomy" id="2774142"/>
    <lineage>
        <taxon>Bacteria</taxon>
        <taxon>Bacillati</taxon>
        <taxon>Bacillota</taxon>
        <taxon>Bacilli</taxon>
        <taxon>Bacillales</taxon>
        <taxon>Paenibacillaceae</taxon>
        <taxon>Paenibacillus</taxon>
    </lineage>
</organism>
<gene>
    <name evidence="2" type="ORF">IFO66_14965</name>
</gene>
<dbReference type="PANTHER" id="PTHR43451:SF1">
    <property type="entry name" value="ACETYLTRANSFERASE"/>
    <property type="match status" value="1"/>
</dbReference>
<proteinExistence type="predicted"/>